<dbReference type="EMBL" id="JANBVN010000139">
    <property type="protein sequence ID" value="KAJ9138770.1"/>
    <property type="molecule type" value="Genomic_DNA"/>
</dbReference>
<evidence type="ECO:0000313" key="2">
    <source>
        <dbReference type="EMBL" id="KAJ9138770.1"/>
    </source>
</evidence>
<feature type="compositionally biased region" description="Basic and acidic residues" evidence="1">
    <location>
        <begin position="53"/>
        <end position="64"/>
    </location>
</feature>
<gene>
    <name evidence="2" type="ORF">NKR19_g7714</name>
</gene>
<accession>A0AA38VPR5</accession>
<evidence type="ECO:0000313" key="3">
    <source>
        <dbReference type="Proteomes" id="UP001174691"/>
    </source>
</evidence>
<feature type="non-terminal residue" evidence="2">
    <location>
        <position position="1"/>
    </location>
</feature>
<name>A0AA38VPR5_9PEZI</name>
<evidence type="ECO:0000256" key="1">
    <source>
        <dbReference type="SAM" id="MobiDB-lite"/>
    </source>
</evidence>
<comment type="caution">
    <text evidence="2">The sequence shown here is derived from an EMBL/GenBank/DDBJ whole genome shotgun (WGS) entry which is preliminary data.</text>
</comment>
<reference evidence="2" key="1">
    <citation type="submission" date="2022-07" db="EMBL/GenBank/DDBJ databases">
        <title>Fungi with potential for degradation of polypropylene.</title>
        <authorList>
            <person name="Gostincar C."/>
        </authorList>
    </citation>
    <scope>NUCLEOTIDE SEQUENCE</scope>
    <source>
        <strain evidence="2">EXF-13287</strain>
    </source>
</reference>
<dbReference type="AlphaFoldDB" id="A0AA38VPR5"/>
<organism evidence="2 3">
    <name type="scientific">Coniochaeta hoffmannii</name>
    <dbReference type="NCBI Taxonomy" id="91930"/>
    <lineage>
        <taxon>Eukaryota</taxon>
        <taxon>Fungi</taxon>
        <taxon>Dikarya</taxon>
        <taxon>Ascomycota</taxon>
        <taxon>Pezizomycotina</taxon>
        <taxon>Sordariomycetes</taxon>
        <taxon>Sordariomycetidae</taxon>
        <taxon>Coniochaetales</taxon>
        <taxon>Coniochaetaceae</taxon>
        <taxon>Coniochaeta</taxon>
    </lineage>
</organism>
<keyword evidence="3" id="KW-1185">Reference proteome</keyword>
<sequence>EGEEETQGRGYGRLNGAREYPQPGGEAGGPRDFGERGGRGRGRGRGGRSRGGLFDERAGEERRQGNGYNHNRGPPAAPKPPAVDDFPALPPAKKTDTPAKAPLAPLAPLEALSPQVGGWADEVADMDEKHNA</sequence>
<feature type="compositionally biased region" description="Basic residues" evidence="1">
    <location>
        <begin position="39"/>
        <end position="48"/>
    </location>
</feature>
<dbReference type="Proteomes" id="UP001174691">
    <property type="component" value="Unassembled WGS sequence"/>
</dbReference>
<protein>
    <submittedName>
        <fullName evidence="2">Uncharacterized protein</fullName>
    </submittedName>
</protein>
<feature type="region of interest" description="Disordered" evidence="1">
    <location>
        <begin position="1"/>
        <end position="102"/>
    </location>
</feature>
<proteinExistence type="predicted"/>